<dbReference type="RefSeq" id="WP_191619531.1">
    <property type="nucleotide sequence ID" value="NZ_JACYFG010000061.1"/>
</dbReference>
<evidence type="ECO:0000313" key="6">
    <source>
        <dbReference type="Proteomes" id="UP000622317"/>
    </source>
</evidence>
<dbReference type="SUPFAM" id="SSF47413">
    <property type="entry name" value="lambda repressor-like DNA-binding domains"/>
    <property type="match status" value="1"/>
</dbReference>
<protein>
    <submittedName>
        <fullName evidence="5">LacI family DNA-binding transcriptional regulator</fullName>
    </submittedName>
</protein>
<gene>
    <name evidence="5" type="ORF">IEN85_23330</name>
</gene>
<dbReference type="PANTHER" id="PTHR30146:SF109">
    <property type="entry name" value="HTH-TYPE TRANSCRIPTIONAL REGULATOR GALS"/>
    <property type="match status" value="1"/>
</dbReference>
<keyword evidence="2 5" id="KW-0238">DNA-binding</keyword>
<dbReference type="SUPFAM" id="SSF53822">
    <property type="entry name" value="Periplasmic binding protein-like I"/>
    <property type="match status" value="1"/>
</dbReference>
<evidence type="ECO:0000256" key="2">
    <source>
        <dbReference type="ARBA" id="ARBA00023125"/>
    </source>
</evidence>
<evidence type="ECO:0000256" key="1">
    <source>
        <dbReference type="ARBA" id="ARBA00023015"/>
    </source>
</evidence>
<dbReference type="Pfam" id="PF13377">
    <property type="entry name" value="Peripla_BP_3"/>
    <property type="match status" value="1"/>
</dbReference>
<comment type="caution">
    <text evidence="5">The sequence shown here is derived from an EMBL/GenBank/DDBJ whole genome shotgun (WGS) entry which is preliminary data.</text>
</comment>
<dbReference type="InterPro" id="IPR028082">
    <property type="entry name" value="Peripla_BP_I"/>
</dbReference>
<accession>A0A927FEY1</accession>
<dbReference type="Proteomes" id="UP000622317">
    <property type="component" value="Unassembled WGS sequence"/>
</dbReference>
<dbReference type="CDD" id="cd01392">
    <property type="entry name" value="HTH_LacI"/>
    <property type="match status" value="1"/>
</dbReference>
<dbReference type="Gene3D" id="3.40.50.2300">
    <property type="match status" value="2"/>
</dbReference>
<dbReference type="Gene3D" id="1.10.260.40">
    <property type="entry name" value="lambda repressor-like DNA-binding domains"/>
    <property type="match status" value="1"/>
</dbReference>
<keyword evidence="3" id="KW-0804">Transcription</keyword>
<evidence type="ECO:0000256" key="3">
    <source>
        <dbReference type="ARBA" id="ARBA00023163"/>
    </source>
</evidence>
<keyword evidence="1" id="KW-0805">Transcription regulation</keyword>
<keyword evidence="6" id="KW-1185">Reference proteome</keyword>
<dbReference type="Pfam" id="PF00356">
    <property type="entry name" value="LacI"/>
    <property type="match status" value="1"/>
</dbReference>
<reference evidence="5" key="1">
    <citation type="submission" date="2020-09" db="EMBL/GenBank/DDBJ databases">
        <title>Pelagicoccus enzymogenes sp. nov. with an EPS production, isolated from marine sediment.</title>
        <authorList>
            <person name="Feng X."/>
        </authorList>
    </citation>
    <scope>NUCLEOTIDE SEQUENCE</scope>
    <source>
        <strain evidence="5">NFK12</strain>
    </source>
</reference>
<dbReference type="GO" id="GO:0000976">
    <property type="term" value="F:transcription cis-regulatory region binding"/>
    <property type="evidence" value="ECO:0007669"/>
    <property type="project" value="TreeGrafter"/>
</dbReference>
<dbReference type="AlphaFoldDB" id="A0A927FEY1"/>
<dbReference type="SMART" id="SM00354">
    <property type="entry name" value="HTH_LACI"/>
    <property type="match status" value="1"/>
</dbReference>
<feature type="domain" description="HTH lacI-type" evidence="4">
    <location>
        <begin position="17"/>
        <end position="56"/>
    </location>
</feature>
<dbReference type="EMBL" id="JACYFG010000061">
    <property type="protein sequence ID" value="MBD5782450.1"/>
    <property type="molecule type" value="Genomic_DNA"/>
</dbReference>
<sequence length="348" mass="38774">MPKVNQQLIADKLNICRTTVSRCFSNHPKINPETRAKVLELAAQMGYRYTAQRAPRDAAKNQTKEIGVLIGVRPDMAELPVTSQYMLKGISERAAAQDLSLDVRYIDPAELDEMLQTSRTPKGLRAGNGNWKGAITIFPFTTDTIVNLSRRISAVSIAEDYSQGGIDCIDVDHHAGIYEMVSHLAALGHQRIGFLSWRYSVESPWMFRRFGAYVESLFRHGLEFDPDLCLNVRKGENFDPDHLAKSVGKKVREGVTAWVCAADHQAYQLIADLKKQAIRVPEDCSITGFDGIEPPPGLPRLTSIKVPFEEMGVSSVIRLLERMKNPAGHRRHNLVEGRVVIGQTTVPA</sequence>
<name>A0A927FEY1_9BACT</name>
<evidence type="ECO:0000259" key="4">
    <source>
        <dbReference type="PROSITE" id="PS50932"/>
    </source>
</evidence>
<dbReference type="InterPro" id="IPR000843">
    <property type="entry name" value="HTH_LacI"/>
</dbReference>
<dbReference type="InterPro" id="IPR046335">
    <property type="entry name" value="LacI/GalR-like_sensor"/>
</dbReference>
<evidence type="ECO:0000313" key="5">
    <source>
        <dbReference type="EMBL" id="MBD5782450.1"/>
    </source>
</evidence>
<dbReference type="GO" id="GO:0003700">
    <property type="term" value="F:DNA-binding transcription factor activity"/>
    <property type="evidence" value="ECO:0007669"/>
    <property type="project" value="TreeGrafter"/>
</dbReference>
<dbReference type="InterPro" id="IPR010982">
    <property type="entry name" value="Lambda_DNA-bd_dom_sf"/>
</dbReference>
<dbReference type="PROSITE" id="PS50932">
    <property type="entry name" value="HTH_LACI_2"/>
    <property type="match status" value="1"/>
</dbReference>
<dbReference type="PANTHER" id="PTHR30146">
    <property type="entry name" value="LACI-RELATED TRANSCRIPTIONAL REPRESSOR"/>
    <property type="match status" value="1"/>
</dbReference>
<proteinExistence type="predicted"/>
<organism evidence="5 6">
    <name type="scientific">Pelagicoccus enzymogenes</name>
    <dbReference type="NCBI Taxonomy" id="2773457"/>
    <lineage>
        <taxon>Bacteria</taxon>
        <taxon>Pseudomonadati</taxon>
        <taxon>Verrucomicrobiota</taxon>
        <taxon>Opitutia</taxon>
        <taxon>Puniceicoccales</taxon>
        <taxon>Pelagicoccaceae</taxon>
        <taxon>Pelagicoccus</taxon>
    </lineage>
</organism>